<dbReference type="AlphaFoldDB" id="A0A7R8WZA0"/>
<dbReference type="InterPro" id="IPR036910">
    <property type="entry name" value="HMG_box_dom_sf"/>
</dbReference>
<reference evidence="2" key="1">
    <citation type="submission" date="2020-11" db="EMBL/GenBank/DDBJ databases">
        <authorList>
            <person name="Tran Van P."/>
        </authorList>
    </citation>
    <scope>NUCLEOTIDE SEQUENCE</scope>
</reference>
<dbReference type="Gene3D" id="1.10.30.10">
    <property type="entry name" value="High mobility group box domain"/>
    <property type="match status" value="2"/>
</dbReference>
<feature type="non-terminal residue" evidence="2">
    <location>
        <position position="132"/>
    </location>
</feature>
<dbReference type="InterPro" id="IPR009071">
    <property type="entry name" value="HMG_box_dom"/>
</dbReference>
<evidence type="ECO:0000256" key="1">
    <source>
        <dbReference type="ARBA" id="ARBA00023125"/>
    </source>
</evidence>
<dbReference type="OrthoDB" id="5550281at2759"/>
<organism evidence="2">
    <name type="scientific">Cyprideis torosa</name>
    <dbReference type="NCBI Taxonomy" id="163714"/>
    <lineage>
        <taxon>Eukaryota</taxon>
        <taxon>Metazoa</taxon>
        <taxon>Ecdysozoa</taxon>
        <taxon>Arthropoda</taxon>
        <taxon>Crustacea</taxon>
        <taxon>Oligostraca</taxon>
        <taxon>Ostracoda</taxon>
        <taxon>Podocopa</taxon>
        <taxon>Podocopida</taxon>
        <taxon>Cytherocopina</taxon>
        <taxon>Cytheroidea</taxon>
        <taxon>Cytherideidae</taxon>
        <taxon>Cyprideis</taxon>
    </lineage>
</organism>
<keyword evidence="1" id="KW-0238">DNA-binding</keyword>
<dbReference type="SUPFAM" id="SSF47095">
    <property type="entry name" value="HMG-box"/>
    <property type="match status" value="2"/>
</dbReference>
<protein>
    <submittedName>
        <fullName evidence="2">Uncharacterized protein</fullName>
    </submittedName>
</protein>
<dbReference type="PANTHER" id="PTHR48112">
    <property type="entry name" value="HIGH MOBILITY GROUP PROTEIN DSP1"/>
    <property type="match status" value="1"/>
</dbReference>
<dbReference type="GO" id="GO:0005634">
    <property type="term" value="C:nucleus"/>
    <property type="evidence" value="ECO:0007669"/>
    <property type="project" value="UniProtKB-UniRule"/>
</dbReference>
<evidence type="ECO:0000313" key="2">
    <source>
        <dbReference type="EMBL" id="CAD7239588.1"/>
    </source>
</evidence>
<dbReference type="PROSITE" id="PS50118">
    <property type="entry name" value="HMG_BOX_2"/>
    <property type="match status" value="2"/>
</dbReference>
<dbReference type="EMBL" id="OB731975">
    <property type="protein sequence ID" value="CAD7239588.1"/>
    <property type="molecule type" value="Genomic_DNA"/>
</dbReference>
<dbReference type="GO" id="GO:0003677">
    <property type="term" value="F:DNA binding"/>
    <property type="evidence" value="ECO:0007669"/>
    <property type="project" value="UniProtKB-UniRule"/>
</dbReference>
<sequence length="132" mass="15411">MKQLGSMWKTLDSSSKATFEARAALEKRRYESELSTFIQRIGPANKQKLEAAERKLREIKLKSKKEKARREQMEKEGKPKLPRAPFFRFIEASGRKPGVETVKVCAQEWRSLSESAKHQFMQAYEADKKKYL</sequence>
<accession>A0A7R8WZA0</accession>
<name>A0A7R8WZA0_9CRUS</name>
<gene>
    <name evidence="2" type="ORF">CTOB1V02_LOCUS17403</name>
</gene>
<dbReference type="InterPro" id="IPR050342">
    <property type="entry name" value="HMGB"/>
</dbReference>
<proteinExistence type="predicted"/>